<feature type="compositionally biased region" description="Polar residues" evidence="1">
    <location>
        <begin position="293"/>
        <end position="304"/>
    </location>
</feature>
<gene>
    <name evidence="3" type="ORF">PVAG01_03647</name>
</gene>
<feature type="region of interest" description="Disordered" evidence="1">
    <location>
        <begin position="851"/>
        <end position="872"/>
    </location>
</feature>
<keyword evidence="4" id="KW-1185">Reference proteome</keyword>
<evidence type="ECO:0000256" key="1">
    <source>
        <dbReference type="SAM" id="MobiDB-lite"/>
    </source>
</evidence>
<accession>A0ABR4PLZ5</accession>
<feature type="region of interest" description="Disordered" evidence="1">
    <location>
        <begin position="249"/>
        <end position="307"/>
    </location>
</feature>
<name>A0ABR4PLZ5_9HELO</name>
<feature type="region of interest" description="Disordered" evidence="1">
    <location>
        <begin position="928"/>
        <end position="951"/>
    </location>
</feature>
<dbReference type="InterPro" id="IPR057826">
    <property type="entry name" value="WWE_C20G8.02"/>
</dbReference>
<dbReference type="InterPro" id="IPR055555">
    <property type="entry name" value="PA-PLA1_DUF7131"/>
</dbReference>
<feature type="compositionally biased region" description="Basic and acidic residues" evidence="1">
    <location>
        <begin position="125"/>
        <end position="142"/>
    </location>
</feature>
<feature type="region of interest" description="Disordered" evidence="1">
    <location>
        <begin position="454"/>
        <end position="476"/>
    </location>
</feature>
<feature type="region of interest" description="Disordered" evidence="1">
    <location>
        <begin position="124"/>
        <end position="170"/>
    </location>
</feature>
<evidence type="ECO:0000313" key="4">
    <source>
        <dbReference type="Proteomes" id="UP001629113"/>
    </source>
</evidence>
<feature type="compositionally biased region" description="Basic and acidic residues" evidence="1">
    <location>
        <begin position="934"/>
        <end position="951"/>
    </location>
</feature>
<dbReference type="PROSITE" id="PS51043">
    <property type="entry name" value="DDHD"/>
    <property type="match status" value="1"/>
</dbReference>
<dbReference type="PANTHER" id="PTHR23509">
    <property type="entry name" value="PA-PL1 PHOSPHOLIPASE FAMILY"/>
    <property type="match status" value="1"/>
</dbReference>
<dbReference type="PANTHER" id="PTHR23509:SF10">
    <property type="entry name" value="LD21067P"/>
    <property type="match status" value="1"/>
</dbReference>
<dbReference type="InterPro" id="IPR004177">
    <property type="entry name" value="DDHD_dom"/>
</dbReference>
<feature type="region of interest" description="Disordered" evidence="1">
    <location>
        <begin position="90"/>
        <end position="110"/>
    </location>
</feature>
<feature type="compositionally biased region" description="Polar residues" evidence="1">
    <location>
        <begin position="147"/>
        <end position="158"/>
    </location>
</feature>
<feature type="domain" description="DDHD" evidence="2">
    <location>
        <begin position="692"/>
        <end position="1009"/>
    </location>
</feature>
<feature type="compositionally biased region" description="Basic and acidic residues" evidence="1">
    <location>
        <begin position="889"/>
        <end position="909"/>
    </location>
</feature>
<feature type="region of interest" description="Disordered" evidence="1">
    <location>
        <begin position="21"/>
        <end position="51"/>
    </location>
</feature>
<organism evidence="3 4">
    <name type="scientific">Phlyctema vagabunda</name>
    <dbReference type="NCBI Taxonomy" id="108571"/>
    <lineage>
        <taxon>Eukaryota</taxon>
        <taxon>Fungi</taxon>
        <taxon>Dikarya</taxon>
        <taxon>Ascomycota</taxon>
        <taxon>Pezizomycotina</taxon>
        <taxon>Leotiomycetes</taxon>
        <taxon>Helotiales</taxon>
        <taxon>Dermateaceae</taxon>
        <taxon>Phlyctema</taxon>
    </lineage>
</organism>
<dbReference type="SMART" id="SM01127">
    <property type="entry name" value="DDHD"/>
    <property type="match status" value="1"/>
</dbReference>
<evidence type="ECO:0000313" key="3">
    <source>
        <dbReference type="EMBL" id="KAL3424366.1"/>
    </source>
</evidence>
<evidence type="ECO:0000259" key="2">
    <source>
        <dbReference type="PROSITE" id="PS51043"/>
    </source>
</evidence>
<feature type="region of interest" description="Disordered" evidence="1">
    <location>
        <begin position="888"/>
        <end position="914"/>
    </location>
</feature>
<dbReference type="InterPro" id="IPR058055">
    <property type="entry name" value="PA-PLA1"/>
</dbReference>
<feature type="compositionally biased region" description="Basic and acidic residues" evidence="1">
    <location>
        <begin position="455"/>
        <end position="476"/>
    </location>
</feature>
<sequence>MESDTKAEKSYLSVAVDSISPWTNSRTSSPKPTSAGLPGEGSGLKNQHGGDHTFNHWQNFIHRKSYPLDCPPLNARWFYAVDVPKRKPKLLKTNNEDTKPKLPPKKFVTFTPKDSRSIEAAYQKLADEYDDRTRDSTRRPVQDDSEPASTKQAGNTSIEEAGDNEDAGGKVRVPVHEDYLFDVDLENRELCPVYWLGPIYEVRRGSWFYQEGSVLRPCEENLAAQLEEGYLKVKPFRYGKGKEKQSSLALSGAFGSRNRGSSNSSSAEVTPRASMEDGRPPVQQILGDAASSAPGSKNSPTSAPHQPETYRLFGTYMNSVVTYQDSTVAWLSVDGIMSRVSSTVYQKFAGGGYLGGVKLVRGYSEPGKGKDASGNYERPRTPTSASAASAGIDNPALLQIDERQQKLLKRRSAPPSTAVRGAADLIPESSGPSEDTIQDQFSALVTDVDSEVEEEAARKRDEKEIQNDYNDKESEQSREVEHLILVTHGIGQRLGMRTESVNFVHDVNVLRQTVKSVYNHSADLQALNNEIEKLPKNCRVQVLPVCWRHLLDFPRQGVRQNRKEHDLGDAFADEEEYPSLEDITVDGVPFVRSLITDLALDILLYQSAYREHISAIVLAESNRIFKLFCERNPSFQANGGKVSLVGHSLGSAVLFDILCRQKETKTTESPNHRVNSHRRPPPAPSTEKELSFHFDVPSFFCLGSPIGLFQMLKGRTIAARRQLTSAPAESPLNTDYMDDPFWATSGHGISSTTGLPMTISSPKCAQLYNIFYPTDPISYRLEPLISSVYGSMKPQPLPYTKTNFGIAASQGLTGIGAKVGQSVSGLWSSFSSGIASSLLNRSLGLTQADIASMGGPPSSSHPPSAVGAGTNISSGGVVPDIPSLARANTNEKKRQLAEDTAAADRDGKDSAPTLIDTEIETLYAGFQKGRKHHPSDGKAADQDWQETEERGRKLRREEMKVRALNQIGRVDFQIQESVLDFNPMSTITSHLSYWADEDVAHFMLSQLLSKNRISRPENKSSPPK</sequence>
<dbReference type="Proteomes" id="UP001629113">
    <property type="component" value="Unassembled WGS sequence"/>
</dbReference>
<reference evidence="3 4" key="1">
    <citation type="submission" date="2024-06" db="EMBL/GenBank/DDBJ databases">
        <title>Complete genome of Phlyctema vagabunda strain 19-DSS-EL-015.</title>
        <authorList>
            <person name="Fiorenzani C."/>
        </authorList>
    </citation>
    <scope>NUCLEOTIDE SEQUENCE [LARGE SCALE GENOMIC DNA]</scope>
    <source>
        <strain evidence="3 4">19-DSS-EL-015</strain>
    </source>
</reference>
<comment type="caution">
    <text evidence="3">The sequence shown here is derived from an EMBL/GenBank/DDBJ whole genome shotgun (WGS) entry which is preliminary data.</text>
</comment>
<dbReference type="Pfam" id="PF23465">
    <property type="entry name" value="DUF7131"/>
    <property type="match status" value="1"/>
</dbReference>
<protein>
    <submittedName>
        <fullName evidence="3">DDHD domain-containing protein</fullName>
    </submittedName>
</protein>
<proteinExistence type="predicted"/>
<feature type="region of interest" description="Disordered" evidence="1">
    <location>
        <begin position="365"/>
        <end position="435"/>
    </location>
</feature>
<dbReference type="EMBL" id="JBFCZG010000003">
    <property type="protein sequence ID" value="KAL3424366.1"/>
    <property type="molecule type" value="Genomic_DNA"/>
</dbReference>
<dbReference type="Pfam" id="PF23463">
    <property type="entry name" value="WWE_2"/>
    <property type="match status" value="1"/>
</dbReference>
<feature type="region of interest" description="Disordered" evidence="1">
    <location>
        <begin position="664"/>
        <end position="688"/>
    </location>
</feature>
<dbReference type="Pfam" id="PF02862">
    <property type="entry name" value="DDHD"/>
    <property type="match status" value="1"/>
</dbReference>
<feature type="compositionally biased region" description="Polar residues" evidence="1">
    <location>
        <begin position="21"/>
        <end position="32"/>
    </location>
</feature>
<feature type="compositionally biased region" description="Low complexity" evidence="1">
    <location>
        <begin position="255"/>
        <end position="266"/>
    </location>
</feature>
<feature type="compositionally biased region" description="Low complexity" evidence="1">
    <location>
        <begin position="851"/>
        <end position="869"/>
    </location>
</feature>